<name>A0A538TMB0_UNCEI</name>
<evidence type="ECO:0000256" key="5">
    <source>
        <dbReference type="ARBA" id="ARBA00022692"/>
    </source>
</evidence>
<dbReference type="InterPro" id="IPR045584">
    <property type="entry name" value="Pilin-like"/>
</dbReference>
<evidence type="ECO:0000256" key="8">
    <source>
        <dbReference type="SAM" id="Phobius"/>
    </source>
</evidence>
<dbReference type="InterPro" id="IPR022346">
    <property type="entry name" value="T2SS_GspH"/>
</dbReference>
<dbReference type="Pfam" id="PF07963">
    <property type="entry name" value="N_methyl"/>
    <property type="match status" value="1"/>
</dbReference>
<dbReference type="Gene3D" id="3.30.700.10">
    <property type="entry name" value="Glycoprotein, Type 4 Pilin"/>
    <property type="match status" value="1"/>
</dbReference>
<dbReference type="GO" id="GO:0015628">
    <property type="term" value="P:protein secretion by the type II secretion system"/>
    <property type="evidence" value="ECO:0007669"/>
    <property type="project" value="InterPro"/>
</dbReference>
<evidence type="ECO:0000259" key="9">
    <source>
        <dbReference type="Pfam" id="PF12019"/>
    </source>
</evidence>
<evidence type="ECO:0000256" key="3">
    <source>
        <dbReference type="ARBA" id="ARBA00022481"/>
    </source>
</evidence>
<dbReference type="AlphaFoldDB" id="A0A538TMB0"/>
<comment type="subcellular location">
    <subcellularLocation>
        <location evidence="1">Cell inner membrane</location>
        <topology evidence="1">Single-pass membrane protein</topology>
    </subcellularLocation>
</comment>
<keyword evidence="3" id="KW-0488">Methylation</keyword>
<dbReference type="GO" id="GO:0015627">
    <property type="term" value="C:type II protein secretion system complex"/>
    <property type="evidence" value="ECO:0007669"/>
    <property type="project" value="InterPro"/>
</dbReference>
<keyword evidence="2" id="KW-1003">Cell membrane</keyword>
<feature type="transmembrane region" description="Helical" evidence="8">
    <location>
        <begin position="25"/>
        <end position="50"/>
    </location>
</feature>
<feature type="domain" description="General secretion pathway GspH" evidence="9">
    <location>
        <begin position="64"/>
        <end position="174"/>
    </location>
</feature>
<keyword evidence="4" id="KW-0997">Cell inner membrane</keyword>
<keyword evidence="7 8" id="KW-0472">Membrane</keyword>
<dbReference type="Pfam" id="PF12019">
    <property type="entry name" value="GspH"/>
    <property type="match status" value="1"/>
</dbReference>
<sequence>MVWKKLDARRGAGGRTRVKAFHRSGFTLVEIMVAVVVAGVLMAAGLPSFIHFSRSLSQKQARDLLEGSLRLARQQAVTSHRPIVVAFGNGISTAGVTTYSVHTDVNGDRVKQIGEPWKSFTLPGGTQLTSVSLSPIDSVIFDSSGALAPSVTGGSVVVGGQSGDLDTLLISATGLVYRP</sequence>
<dbReference type="SUPFAM" id="SSF54523">
    <property type="entry name" value="Pili subunits"/>
    <property type="match status" value="1"/>
</dbReference>
<organism evidence="10 11">
    <name type="scientific">Eiseniibacteriota bacterium</name>
    <dbReference type="NCBI Taxonomy" id="2212470"/>
    <lineage>
        <taxon>Bacteria</taxon>
        <taxon>Candidatus Eiseniibacteriota</taxon>
    </lineage>
</organism>
<dbReference type="EMBL" id="VBOZ01000017">
    <property type="protein sequence ID" value="TMQ64762.1"/>
    <property type="molecule type" value="Genomic_DNA"/>
</dbReference>
<evidence type="ECO:0000313" key="10">
    <source>
        <dbReference type="EMBL" id="TMQ64762.1"/>
    </source>
</evidence>
<protein>
    <submittedName>
        <fullName evidence="10">Type II secretion system protein</fullName>
    </submittedName>
</protein>
<proteinExistence type="predicted"/>
<keyword evidence="6 8" id="KW-1133">Transmembrane helix</keyword>
<comment type="caution">
    <text evidence="10">The sequence shown here is derived from an EMBL/GenBank/DDBJ whole genome shotgun (WGS) entry which is preliminary data.</text>
</comment>
<keyword evidence="5 8" id="KW-0812">Transmembrane</keyword>
<dbReference type="PROSITE" id="PS00409">
    <property type="entry name" value="PROKAR_NTER_METHYL"/>
    <property type="match status" value="1"/>
</dbReference>
<dbReference type="Proteomes" id="UP000317691">
    <property type="component" value="Unassembled WGS sequence"/>
</dbReference>
<evidence type="ECO:0000256" key="7">
    <source>
        <dbReference type="ARBA" id="ARBA00023136"/>
    </source>
</evidence>
<gene>
    <name evidence="10" type="ORF">E6K79_06920</name>
</gene>
<evidence type="ECO:0000256" key="1">
    <source>
        <dbReference type="ARBA" id="ARBA00004377"/>
    </source>
</evidence>
<accession>A0A538TMB0</accession>
<reference evidence="10 11" key="1">
    <citation type="journal article" date="2019" name="Nat. Microbiol.">
        <title>Mediterranean grassland soil C-N compound turnover is dependent on rainfall and depth, and is mediated by genomically divergent microorganisms.</title>
        <authorList>
            <person name="Diamond S."/>
            <person name="Andeer P.F."/>
            <person name="Li Z."/>
            <person name="Crits-Christoph A."/>
            <person name="Burstein D."/>
            <person name="Anantharaman K."/>
            <person name="Lane K.R."/>
            <person name="Thomas B.C."/>
            <person name="Pan C."/>
            <person name="Northen T.R."/>
            <person name="Banfield J.F."/>
        </authorList>
    </citation>
    <scope>NUCLEOTIDE SEQUENCE [LARGE SCALE GENOMIC DNA]</scope>
    <source>
        <strain evidence="10">WS_9</strain>
    </source>
</reference>
<dbReference type="InterPro" id="IPR012902">
    <property type="entry name" value="N_methyl_site"/>
</dbReference>
<evidence type="ECO:0000256" key="4">
    <source>
        <dbReference type="ARBA" id="ARBA00022519"/>
    </source>
</evidence>
<evidence type="ECO:0000256" key="2">
    <source>
        <dbReference type="ARBA" id="ARBA00022475"/>
    </source>
</evidence>
<dbReference type="GO" id="GO:0005886">
    <property type="term" value="C:plasma membrane"/>
    <property type="evidence" value="ECO:0007669"/>
    <property type="project" value="UniProtKB-SubCell"/>
</dbReference>
<dbReference type="NCBIfam" id="TIGR02532">
    <property type="entry name" value="IV_pilin_GFxxxE"/>
    <property type="match status" value="1"/>
</dbReference>
<evidence type="ECO:0000313" key="11">
    <source>
        <dbReference type="Proteomes" id="UP000317691"/>
    </source>
</evidence>
<evidence type="ECO:0000256" key="6">
    <source>
        <dbReference type="ARBA" id="ARBA00022989"/>
    </source>
</evidence>